<keyword evidence="5" id="KW-1185">Reference proteome</keyword>
<evidence type="ECO:0000313" key="4">
    <source>
        <dbReference type="EMBL" id="CAL4777589.1"/>
    </source>
</evidence>
<dbReference type="EMBL" id="CAMXCT030001457">
    <property type="protein sequence ID" value="CAL4777589.1"/>
    <property type="molecule type" value="Genomic_DNA"/>
</dbReference>
<dbReference type="OrthoDB" id="5835829at2759"/>
<evidence type="ECO:0000256" key="2">
    <source>
        <dbReference type="SAM" id="SignalP"/>
    </source>
</evidence>
<keyword evidence="4" id="KW-0808">Transferase</keyword>
<feature type="transmembrane region" description="Helical" evidence="1">
    <location>
        <begin position="456"/>
        <end position="475"/>
    </location>
</feature>
<dbReference type="GO" id="GO:0016740">
    <property type="term" value="F:transferase activity"/>
    <property type="evidence" value="ECO:0007669"/>
    <property type="project" value="UniProtKB-KW"/>
</dbReference>
<dbReference type="Proteomes" id="UP001152797">
    <property type="component" value="Unassembled WGS sequence"/>
</dbReference>
<dbReference type="EMBL" id="CAMXCT010001457">
    <property type="protein sequence ID" value="CAI3990277.1"/>
    <property type="molecule type" value="Genomic_DNA"/>
</dbReference>
<dbReference type="EMBL" id="CAMXCT020001457">
    <property type="protein sequence ID" value="CAL1143652.1"/>
    <property type="molecule type" value="Genomic_DNA"/>
</dbReference>
<reference evidence="4 5" key="2">
    <citation type="submission" date="2024-05" db="EMBL/GenBank/DDBJ databases">
        <authorList>
            <person name="Chen Y."/>
            <person name="Shah S."/>
            <person name="Dougan E. K."/>
            <person name="Thang M."/>
            <person name="Chan C."/>
        </authorList>
    </citation>
    <scope>NUCLEOTIDE SEQUENCE [LARGE SCALE GENOMIC DNA]</scope>
</reference>
<keyword evidence="1" id="KW-1133">Transmembrane helix</keyword>
<reference evidence="3" key="1">
    <citation type="submission" date="2022-10" db="EMBL/GenBank/DDBJ databases">
        <authorList>
            <person name="Chen Y."/>
            <person name="Dougan E. K."/>
            <person name="Chan C."/>
            <person name="Rhodes N."/>
            <person name="Thang M."/>
        </authorList>
    </citation>
    <scope>NUCLEOTIDE SEQUENCE</scope>
</reference>
<evidence type="ECO:0000313" key="3">
    <source>
        <dbReference type="EMBL" id="CAI3990277.1"/>
    </source>
</evidence>
<dbReference type="AlphaFoldDB" id="A0A9P1FXW0"/>
<proteinExistence type="predicted"/>
<dbReference type="PROSITE" id="PS51257">
    <property type="entry name" value="PROKAR_LIPOPROTEIN"/>
    <property type="match status" value="1"/>
</dbReference>
<protein>
    <submittedName>
        <fullName evidence="4">Glycosyl transferase</fullName>
    </submittedName>
</protein>
<name>A0A9P1FXW0_9DINO</name>
<accession>A0A9P1FXW0</accession>
<evidence type="ECO:0000256" key="1">
    <source>
        <dbReference type="SAM" id="Phobius"/>
    </source>
</evidence>
<keyword evidence="1" id="KW-0472">Membrane</keyword>
<feature type="chain" id="PRO_5043272519" evidence="2">
    <location>
        <begin position="22"/>
        <end position="479"/>
    </location>
</feature>
<sequence length="479" mass="52232">MWRSLCAVLVALLACLFGLLTFLVDPWITDPPRHHQVDVRTATDYAVTADQTGKLPVLLLMTEAVNAAMVTHALLVADAARPFFQVHLASFGGAYAKLLEESGFAYHVLSPVWTEEQTAAIYAVDQFESFSSPYTKEVLQEQISSSLQLYSKIAPSAVVAFFVLSASISARIARLPLFVDMSMTRETSTDPRAIAVSMPDSGVVAKLGLRTPLSHMASWLMKRLNFITPAFEAVAREWNITGIHLVWDLMEGDYTVISDIPSWAGVDAAALPPQVTYVGPLYGKLKKDIPKEVLQLRERATSEKQPLVWFAMGSSGQPPLVLATLRELLKQQPKWFIVAPVHALLAKLKINASDASAKAEAGLDSPQLYIPPELLPSQKVEPLCDLALTHGGQGTVHTSMCSGVPFVGVGMMPEQDLNIRLAVNKGRRAARGTHFIADIAPFFCTLLLPHTCGKPLAWGILGALAFGAARFLLWLKHIC</sequence>
<keyword evidence="1" id="KW-0812">Transmembrane</keyword>
<comment type="caution">
    <text evidence="3">The sequence shown here is derived from an EMBL/GenBank/DDBJ whole genome shotgun (WGS) entry which is preliminary data.</text>
</comment>
<gene>
    <name evidence="3" type="ORF">C1SCF055_LOCUS17277</name>
</gene>
<keyword evidence="2" id="KW-0732">Signal</keyword>
<evidence type="ECO:0000313" key="5">
    <source>
        <dbReference type="Proteomes" id="UP001152797"/>
    </source>
</evidence>
<dbReference type="Gene3D" id="3.40.50.2000">
    <property type="entry name" value="Glycogen Phosphorylase B"/>
    <property type="match status" value="1"/>
</dbReference>
<organism evidence="3">
    <name type="scientific">Cladocopium goreaui</name>
    <dbReference type="NCBI Taxonomy" id="2562237"/>
    <lineage>
        <taxon>Eukaryota</taxon>
        <taxon>Sar</taxon>
        <taxon>Alveolata</taxon>
        <taxon>Dinophyceae</taxon>
        <taxon>Suessiales</taxon>
        <taxon>Symbiodiniaceae</taxon>
        <taxon>Cladocopium</taxon>
    </lineage>
</organism>
<feature type="signal peptide" evidence="2">
    <location>
        <begin position="1"/>
        <end position="21"/>
    </location>
</feature>
<dbReference type="SUPFAM" id="SSF53756">
    <property type="entry name" value="UDP-Glycosyltransferase/glycogen phosphorylase"/>
    <property type="match status" value="1"/>
</dbReference>